<dbReference type="EMBL" id="JSVA01000010">
    <property type="protein sequence ID" value="KOF02736.1"/>
    <property type="molecule type" value="Genomic_DNA"/>
</dbReference>
<keyword evidence="8" id="KW-1185">Reference proteome</keyword>
<accession>A0A0L8AKH5</accession>
<dbReference type="PANTHER" id="PTHR43280:SF2">
    <property type="entry name" value="HTH-TYPE TRANSCRIPTIONAL REGULATOR EXSA"/>
    <property type="match status" value="1"/>
</dbReference>
<dbReference type="GO" id="GO:0003700">
    <property type="term" value="F:DNA-binding transcription factor activity"/>
    <property type="evidence" value="ECO:0007669"/>
    <property type="project" value="InterPro"/>
</dbReference>
<evidence type="ECO:0000256" key="1">
    <source>
        <dbReference type="ARBA" id="ARBA00023015"/>
    </source>
</evidence>
<evidence type="ECO:0000256" key="5">
    <source>
        <dbReference type="SAM" id="Phobius"/>
    </source>
</evidence>
<organism evidence="7 8">
    <name type="scientific">Roseivirga seohaensis subsp. aquiponti</name>
    <dbReference type="NCBI Taxonomy" id="1566026"/>
    <lineage>
        <taxon>Bacteria</taxon>
        <taxon>Pseudomonadati</taxon>
        <taxon>Bacteroidota</taxon>
        <taxon>Cytophagia</taxon>
        <taxon>Cytophagales</taxon>
        <taxon>Roseivirgaceae</taxon>
        <taxon>Roseivirga</taxon>
    </lineage>
</organism>
<name>A0A0L8AKH5_9BACT</name>
<dbReference type="Pfam" id="PF13181">
    <property type="entry name" value="TPR_8"/>
    <property type="match status" value="2"/>
</dbReference>
<dbReference type="Proteomes" id="UP000036908">
    <property type="component" value="Unassembled WGS sequence"/>
</dbReference>
<dbReference type="InterPro" id="IPR019734">
    <property type="entry name" value="TPR_rpt"/>
</dbReference>
<keyword evidence="5" id="KW-0812">Transmembrane</keyword>
<reference evidence="8" key="1">
    <citation type="submission" date="2014-11" db="EMBL/GenBank/DDBJ databases">
        <title>Genome sequencing of Roseivirga sp. D-25.</title>
        <authorList>
            <person name="Selvaratnam C."/>
            <person name="Thevarajoo S."/>
            <person name="Goh K.M."/>
            <person name="Eee R."/>
            <person name="Chan K.-G."/>
            <person name="Chong C.S."/>
        </authorList>
    </citation>
    <scope>NUCLEOTIDE SEQUENCE [LARGE SCALE GENOMIC DNA]</scope>
    <source>
        <strain evidence="8">D-25</strain>
    </source>
</reference>
<dbReference type="Pfam" id="PF12833">
    <property type="entry name" value="HTH_18"/>
    <property type="match status" value="1"/>
</dbReference>
<sequence length="694" mass="80702">MTDFNQHEKDFLSQLTRVVEENISDENFGVSELAEAINMSRSNLLRRLKKSTGLSVSIFIRQVRLKRAMELLVNSSQNVTEVSYAVGFSSTSYFIKCFREEYGFPPGEASKRWQLEEPTSPVEGKPVHEKSKIAWGLAVLTAIILVIAYFVFKPSSESAPLQLEKSIAVLPFKNDSSDSTNIYLINGLLESTLNNLQKINDLRVISRTSSEKYRNTNKSIPEIAKELNVNYFVEGSGQKIGNQILLNIQLVDAATDKQLWAKQYTREVTSIFELQQEIAISIASEIQAVITPEEQNRIEKIPTDNLEAYDYFLKGQNQYVIGNTESLNEAIKYFNKAIELDEQFALAHAGLAMSYYYLDIFREDKRYTVQINSHSDKALLYDPKLAESLMAKAMYYMHTQEYNLVVPYLERALEYNPNSAFVINTLSDFYANVRPNTEKYLEYALKGIQLNEAANDSVMNSYIYLHLSNSLIQTGFVDEALMYADKSLEYFPGNAYTNYAKAYMLYAKNHDLDETSSLLVREWKKDTTRLDILQEVAKVYYYKRDYDSAYFYYQKFINQREAAHLNIYVHQNATIGVVFEKMGYKEEAKAFFDEYLEFVQQDESIYKNIMLSVYYAYHNDFEKSIKYLELFSEEDNYQYWLVLFSDDPMTEKIRDLPEHKRLMKKIESKFWKNHERIRASLEDKGLLKPLTQLK</sequence>
<comment type="caution">
    <text evidence="7">The sequence shown here is derived from an EMBL/GenBank/DDBJ whole genome shotgun (WGS) entry which is preliminary data.</text>
</comment>
<gene>
    <name evidence="7" type="ORF">OB69_10520</name>
</gene>
<dbReference type="PANTHER" id="PTHR43280">
    <property type="entry name" value="ARAC-FAMILY TRANSCRIPTIONAL REGULATOR"/>
    <property type="match status" value="1"/>
</dbReference>
<keyword evidence="5" id="KW-0472">Membrane</keyword>
<evidence type="ECO:0000313" key="7">
    <source>
        <dbReference type="EMBL" id="KOF02736.1"/>
    </source>
</evidence>
<dbReference type="PROSITE" id="PS01124">
    <property type="entry name" value="HTH_ARAC_FAMILY_2"/>
    <property type="match status" value="1"/>
</dbReference>
<dbReference type="Gene3D" id="3.40.50.10070">
    <property type="entry name" value="TolB, N-terminal domain"/>
    <property type="match status" value="1"/>
</dbReference>
<dbReference type="InterPro" id="IPR018060">
    <property type="entry name" value="HTH_AraC"/>
</dbReference>
<keyword evidence="5" id="KW-1133">Transmembrane helix</keyword>
<dbReference type="PROSITE" id="PS50005">
    <property type="entry name" value="TPR"/>
    <property type="match status" value="1"/>
</dbReference>
<dbReference type="InterPro" id="IPR009057">
    <property type="entry name" value="Homeodomain-like_sf"/>
</dbReference>
<evidence type="ECO:0000259" key="6">
    <source>
        <dbReference type="PROSITE" id="PS01124"/>
    </source>
</evidence>
<evidence type="ECO:0000313" key="8">
    <source>
        <dbReference type="Proteomes" id="UP000036908"/>
    </source>
</evidence>
<dbReference type="InterPro" id="IPR011990">
    <property type="entry name" value="TPR-like_helical_dom_sf"/>
</dbReference>
<feature type="transmembrane region" description="Helical" evidence="5">
    <location>
        <begin position="133"/>
        <end position="152"/>
    </location>
</feature>
<keyword evidence="1" id="KW-0805">Transcription regulation</keyword>
<keyword evidence="2" id="KW-0238">DNA-binding</keyword>
<dbReference type="SMART" id="SM00342">
    <property type="entry name" value="HTH_ARAC"/>
    <property type="match status" value="1"/>
</dbReference>
<dbReference type="Gene3D" id="1.10.10.60">
    <property type="entry name" value="Homeodomain-like"/>
    <property type="match status" value="2"/>
</dbReference>
<dbReference type="SUPFAM" id="SSF81901">
    <property type="entry name" value="HCP-like"/>
    <property type="match status" value="1"/>
</dbReference>
<dbReference type="OrthoDB" id="9779074at2"/>
<evidence type="ECO:0000256" key="4">
    <source>
        <dbReference type="PROSITE-ProRule" id="PRU00339"/>
    </source>
</evidence>
<dbReference type="RefSeq" id="WP_053223681.1">
    <property type="nucleotide sequence ID" value="NZ_JSVA01000010.1"/>
</dbReference>
<dbReference type="SUPFAM" id="SSF48452">
    <property type="entry name" value="TPR-like"/>
    <property type="match status" value="1"/>
</dbReference>
<keyword evidence="4" id="KW-0802">TPR repeat</keyword>
<keyword evidence="3" id="KW-0804">Transcription</keyword>
<protein>
    <submittedName>
        <fullName evidence="7">AraC family transcriptional regulator</fullName>
    </submittedName>
</protein>
<dbReference type="InterPro" id="IPR018062">
    <property type="entry name" value="HTH_AraC-typ_CS"/>
</dbReference>
<dbReference type="Gene3D" id="1.25.40.10">
    <property type="entry name" value="Tetratricopeptide repeat domain"/>
    <property type="match status" value="4"/>
</dbReference>
<feature type="domain" description="HTH araC/xylS-type" evidence="6">
    <location>
        <begin position="13"/>
        <end position="112"/>
    </location>
</feature>
<evidence type="ECO:0000256" key="3">
    <source>
        <dbReference type="ARBA" id="ARBA00023163"/>
    </source>
</evidence>
<dbReference type="SUPFAM" id="SSF46689">
    <property type="entry name" value="Homeodomain-like"/>
    <property type="match status" value="1"/>
</dbReference>
<dbReference type="SMART" id="SM00028">
    <property type="entry name" value="TPR"/>
    <property type="match status" value="4"/>
</dbReference>
<evidence type="ECO:0000256" key="2">
    <source>
        <dbReference type="ARBA" id="ARBA00023125"/>
    </source>
</evidence>
<feature type="repeat" description="TPR" evidence="4">
    <location>
        <begin position="386"/>
        <end position="419"/>
    </location>
</feature>
<dbReference type="PATRIC" id="fig|1566026.4.peg.390"/>
<dbReference type="GO" id="GO:0043565">
    <property type="term" value="F:sequence-specific DNA binding"/>
    <property type="evidence" value="ECO:0007669"/>
    <property type="project" value="InterPro"/>
</dbReference>
<dbReference type="PROSITE" id="PS00041">
    <property type="entry name" value="HTH_ARAC_FAMILY_1"/>
    <property type="match status" value="1"/>
</dbReference>
<dbReference type="AlphaFoldDB" id="A0A0L8AKH5"/>
<proteinExistence type="predicted"/>